<evidence type="ECO:0000313" key="3">
    <source>
        <dbReference type="Proteomes" id="UP000253845"/>
    </source>
</evidence>
<evidence type="ECO:0000256" key="1">
    <source>
        <dbReference type="SAM" id="MobiDB-lite"/>
    </source>
</evidence>
<sequence length="321" mass="35024">MAPAQGDIEGSQKRKYGNSRPLATNLPQWKRRLMQRKIEQEKRAKQTETGFTCRYQPSTDTSPMECTKRLVWESLGFKDGRNTDEEGKVQIHPGDAGSLYKLELKPDEESYFPKAIIKSYLQYYFFGKPNTIGQPAKPRKPVLCDRPGTGPGPGQVVGRPGCFCLRIMDGPPLCMGLHVAVVVSNFSFFGIADHLSANEATGVIVAGLPVHSSLTNKMAGKAFGPPACSELTGPAGRGANTPLSRAVGFERGFWCVMVASELQIIADDADFCRFLCVMASINGGENAALDCSPRLIILPTGGFFDATTRSSTRYREYLVQG</sequence>
<name>A0A370BGM0_ASPNG</name>
<accession>A0A370BGM0</accession>
<gene>
    <name evidence="2" type="ORF">M747DRAFT_326675</name>
</gene>
<feature type="region of interest" description="Disordered" evidence="1">
    <location>
        <begin position="1"/>
        <end position="27"/>
    </location>
</feature>
<organism evidence="2 3">
    <name type="scientific">Aspergillus niger ATCC 13496</name>
    <dbReference type="NCBI Taxonomy" id="1353008"/>
    <lineage>
        <taxon>Eukaryota</taxon>
        <taxon>Fungi</taxon>
        <taxon>Dikarya</taxon>
        <taxon>Ascomycota</taxon>
        <taxon>Pezizomycotina</taxon>
        <taxon>Eurotiomycetes</taxon>
        <taxon>Eurotiomycetidae</taxon>
        <taxon>Eurotiales</taxon>
        <taxon>Aspergillaceae</taxon>
        <taxon>Aspergillus</taxon>
        <taxon>Aspergillus subgen. Circumdati</taxon>
    </lineage>
</organism>
<protein>
    <submittedName>
        <fullName evidence="2">Uncharacterized protein</fullName>
    </submittedName>
</protein>
<proteinExistence type="predicted"/>
<dbReference type="Proteomes" id="UP000253845">
    <property type="component" value="Unassembled WGS sequence"/>
</dbReference>
<dbReference type="AlphaFoldDB" id="A0A370BGM0"/>
<dbReference type="EMBL" id="KZ851962">
    <property type="protein sequence ID" value="RDH14656.1"/>
    <property type="molecule type" value="Genomic_DNA"/>
</dbReference>
<dbReference type="VEuPathDB" id="FungiDB:M747DRAFT_326675"/>
<evidence type="ECO:0000313" key="2">
    <source>
        <dbReference type="EMBL" id="RDH14656.1"/>
    </source>
</evidence>
<reference evidence="2 3" key="1">
    <citation type="submission" date="2018-07" db="EMBL/GenBank/DDBJ databases">
        <title>Section-level genome sequencing of Aspergillus section Nigri to investigate inter- and intra-species variation.</title>
        <authorList>
            <consortium name="DOE Joint Genome Institute"/>
            <person name="Vesth T.C."/>
            <person name="Nybo J.L."/>
            <person name="Theobald S."/>
            <person name="Frisvad J.C."/>
            <person name="Larsen T.O."/>
            <person name="Nielsen K.F."/>
            <person name="Hoof J.B."/>
            <person name="Brandl J."/>
            <person name="Salamov A."/>
            <person name="Riley R."/>
            <person name="Gladden J.M."/>
            <person name="Phatale P."/>
            <person name="Nielsen M.T."/>
            <person name="Lyhne E.K."/>
            <person name="Kogle M.E."/>
            <person name="Strasser K."/>
            <person name="McDonnell E."/>
            <person name="Barry K."/>
            <person name="Clum A."/>
            <person name="Chen C."/>
            <person name="Nolan M."/>
            <person name="Sandor L."/>
            <person name="Kuo A."/>
            <person name="Lipzen A."/>
            <person name="Hainaut M."/>
            <person name="Drula E."/>
            <person name="Tsang A."/>
            <person name="Magnuson J.K."/>
            <person name="Henrissat B."/>
            <person name="Wiebenga A."/>
            <person name="Simmons B.A."/>
            <person name="Makela M.R."/>
            <person name="De vries R.P."/>
            <person name="Grigoriev I.V."/>
            <person name="Mortensen U.H."/>
            <person name="Baker S.E."/>
            <person name="Andersen M.R."/>
        </authorList>
    </citation>
    <scope>NUCLEOTIDE SEQUENCE [LARGE SCALE GENOMIC DNA]</scope>
    <source>
        <strain evidence="2 3">ATCC 13496</strain>
    </source>
</reference>